<dbReference type="Proteomes" id="UP001227095">
    <property type="component" value="Chromosome"/>
</dbReference>
<reference evidence="1 2" key="1">
    <citation type="submission" date="2023-04" db="EMBL/GenBank/DDBJ databases">
        <title>Neorhizobium petrolearium OS53, complete genome.</title>
        <authorList>
            <person name="Yu T."/>
        </authorList>
    </citation>
    <scope>NUCLEOTIDE SEQUENCE [LARGE SCALE GENOMIC DNA]</scope>
    <source>
        <strain evidence="1 2">OS53</strain>
    </source>
</reference>
<name>A0ABY8M4X1_9HYPH</name>
<proteinExistence type="predicted"/>
<accession>A0ABY8M4X1</accession>
<evidence type="ECO:0000313" key="1">
    <source>
        <dbReference type="EMBL" id="WGI68689.1"/>
    </source>
</evidence>
<protein>
    <submittedName>
        <fullName evidence="1">Uncharacterized protein</fullName>
    </submittedName>
</protein>
<dbReference type="EMBL" id="CP123000">
    <property type="protein sequence ID" value="WGI68689.1"/>
    <property type="molecule type" value="Genomic_DNA"/>
</dbReference>
<sequence length="164" mass="18885">MTKPKMKMVETLADRKGRKVNVICEECEILRSFDGTALFEEHGDVSMPGLLGDLAKAVRCDRSKSGFYNRCTLHYYFTHDEWADRTGLVSRDEFEIATGKRLADLQEWEVLTARCRCGRYGTLNRKALERRCGREARLKDLAGRLRCKECKRCDSVIEISSLPR</sequence>
<dbReference type="RefSeq" id="WP_227701850.1">
    <property type="nucleotide sequence ID" value="NZ_CP123000.1"/>
</dbReference>
<evidence type="ECO:0000313" key="2">
    <source>
        <dbReference type="Proteomes" id="UP001227095"/>
    </source>
</evidence>
<gene>
    <name evidence="1" type="ORF">QEO92_00885</name>
</gene>
<keyword evidence="2" id="KW-1185">Reference proteome</keyword>
<organism evidence="1 2">
    <name type="scientific">Neorhizobium petrolearium</name>
    <dbReference type="NCBI Taxonomy" id="515361"/>
    <lineage>
        <taxon>Bacteria</taxon>
        <taxon>Pseudomonadati</taxon>
        <taxon>Pseudomonadota</taxon>
        <taxon>Alphaproteobacteria</taxon>
        <taxon>Hyphomicrobiales</taxon>
        <taxon>Rhizobiaceae</taxon>
        <taxon>Rhizobium/Agrobacterium group</taxon>
        <taxon>Neorhizobium</taxon>
    </lineage>
</organism>